<feature type="binding site" evidence="10">
    <location>
        <position position="286"/>
    </location>
    <ligand>
        <name>S-adenosyl-L-methionine</name>
        <dbReference type="ChEBI" id="CHEBI:59789"/>
    </ligand>
</feature>
<dbReference type="EMBL" id="ADBJ01000002">
    <property type="protein sequence ID" value="EFA86421.1"/>
    <property type="molecule type" value="Genomic_DNA"/>
</dbReference>
<keyword evidence="8 10" id="KW-0694">RNA-binding</keyword>
<gene>
    <name evidence="13" type="ORF">PPL_00213</name>
</gene>
<feature type="region of interest" description="Disordered" evidence="11">
    <location>
        <begin position="465"/>
        <end position="518"/>
    </location>
</feature>
<dbReference type="PANTHER" id="PTHR22808">
    <property type="entry name" value="NCL1 YEAST -RELATED NOL1/NOP2/FMU SUN DOMAIN-CONTAINING"/>
    <property type="match status" value="1"/>
</dbReference>
<evidence type="ECO:0000256" key="11">
    <source>
        <dbReference type="SAM" id="MobiDB-lite"/>
    </source>
</evidence>
<dbReference type="GO" id="GO:0000049">
    <property type="term" value="F:tRNA binding"/>
    <property type="evidence" value="ECO:0007669"/>
    <property type="project" value="UniProtKB-KW"/>
</dbReference>
<dbReference type="FunCoup" id="D3AVU8">
    <property type="interactions" value="1211"/>
</dbReference>
<keyword evidence="5 10" id="KW-0808">Transferase</keyword>
<dbReference type="GO" id="GO:0030488">
    <property type="term" value="P:tRNA methylation"/>
    <property type="evidence" value="ECO:0007669"/>
    <property type="project" value="TreeGrafter"/>
</dbReference>
<dbReference type="InterPro" id="IPR023270">
    <property type="entry name" value="RCMT_NCL1"/>
</dbReference>
<evidence type="ECO:0000256" key="10">
    <source>
        <dbReference type="PROSITE-ProRule" id="PRU01023"/>
    </source>
</evidence>
<feature type="binding site" evidence="10">
    <location>
        <position position="234"/>
    </location>
    <ligand>
        <name>S-adenosyl-L-methionine</name>
        <dbReference type="ChEBI" id="CHEBI:59789"/>
    </ligand>
</feature>
<dbReference type="Proteomes" id="UP000001396">
    <property type="component" value="Unassembled WGS sequence"/>
</dbReference>
<dbReference type="InParanoid" id="D3AVU8"/>
<evidence type="ECO:0000256" key="3">
    <source>
        <dbReference type="ARBA" id="ARBA00022555"/>
    </source>
</evidence>
<dbReference type="InterPro" id="IPR023267">
    <property type="entry name" value="RCMT"/>
</dbReference>
<dbReference type="InterPro" id="IPR049560">
    <property type="entry name" value="MeTrfase_RsmB-F_NOP2_cat"/>
</dbReference>
<evidence type="ECO:0000259" key="12">
    <source>
        <dbReference type="PROSITE" id="PS51686"/>
    </source>
</evidence>
<dbReference type="AlphaFoldDB" id="D3AVU8"/>
<dbReference type="Pfam" id="PF25378">
    <property type="entry name" value="PUA_NSUN2"/>
    <property type="match status" value="1"/>
</dbReference>
<keyword evidence="14" id="KW-1185">Reference proteome</keyword>
<dbReference type="GO" id="GO:0016428">
    <property type="term" value="F:tRNA (cytidine-5-)-methyltransferase activity"/>
    <property type="evidence" value="ECO:0007669"/>
    <property type="project" value="InterPro"/>
</dbReference>
<dbReference type="Pfam" id="PF01189">
    <property type="entry name" value="Methyltr_RsmB-F"/>
    <property type="match status" value="1"/>
</dbReference>
<dbReference type="InterPro" id="IPR057286">
    <property type="entry name" value="PUA_NSUN2"/>
</dbReference>
<name>D3AVU8_HETP5</name>
<dbReference type="PRINTS" id="PR02011">
    <property type="entry name" value="RCMTNCL1"/>
</dbReference>
<evidence type="ECO:0000256" key="4">
    <source>
        <dbReference type="ARBA" id="ARBA00022603"/>
    </source>
</evidence>
<dbReference type="Gene3D" id="3.40.50.150">
    <property type="entry name" value="Vaccinia Virus protein VP39"/>
    <property type="match status" value="1"/>
</dbReference>
<keyword evidence="6 10" id="KW-0949">S-adenosyl-L-methionine</keyword>
<feature type="compositionally biased region" description="Low complexity" evidence="11">
    <location>
        <begin position="467"/>
        <end position="508"/>
    </location>
</feature>
<feature type="compositionally biased region" description="Polar residues" evidence="11">
    <location>
        <begin position="40"/>
        <end position="51"/>
    </location>
</feature>
<dbReference type="STRING" id="670386.D3AVU8"/>
<keyword evidence="3" id="KW-0820">tRNA-binding</keyword>
<sequence>MVGKRKKSNNNNKRNNNRDRDAAAGGNNEDGQAVKKTRTDGTTWDKGTNPRTWSDIVAKNEQFEDYYKKMNIITNEDEWKQFMEALGKPLPTTFRINTSIGETMTQIVRDQLAQVISKLPKEVEIDGQTFTTLSEIEWYPDHLGWHSSLPKKAFRKNTVLEEFHQFLMHHSEQGNLTRQETVSMIPPVFMDVKPEHVVLDMCAAPGSKTTQLIESIHQGLSEKSVPTGVVIANDVDTNRCYMLVHQTARLGSPAIVITNHEAQHFPLLNLGAELGGPLLFDRILADVPCSGDGTMRKNPDLWARWKNHFGSALHPLQLQIAVRAANLLKVGGRMVYSTCSLNPIENEAVVAALIARSEGSMRIVDVSAMHPALKRAQGLHSWPVVDKETGELYSSWESVAPTKKARIHPSFFPPTKEFAESIGLQNCMRVYPHLQDTGGFFITVLEKVSEFPNQIGKRLINQAAANTSSTTTTTTTNNTESTSTESPVSEESTATESPVAEESTTTTTTEKKEKEKKPAYQKFFEEPFNLLSEQDRKDIGQVADFYGLNEFPIDNLLTRSEKSAKLYLASKPIMNIIKGDTQRRLKIINAGLKSLQKHDGLGMMQCPYRVSQDAINWVEPFMTKRVVELSHEELLLIIRVTEPMFTDFRPELTKLFESLDPGCFVIKITGEDTHTRGMKFCVWRGKRSIHLLVQKQEIQSLANILKVKIEKQKGVRNHDDSSSTVVTDAVTTDNDQKTLTTTTLQTTAE</sequence>
<comment type="caution">
    <text evidence="10">Lacks conserved residue(s) required for the propagation of feature annotation.</text>
</comment>
<evidence type="ECO:0000256" key="6">
    <source>
        <dbReference type="ARBA" id="ARBA00022691"/>
    </source>
</evidence>
<feature type="compositionally biased region" description="Basic and acidic residues" evidence="11">
    <location>
        <begin position="509"/>
        <end position="518"/>
    </location>
</feature>
<dbReference type="GeneID" id="31355747"/>
<evidence type="ECO:0000313" key="14">
    <source>
        <dbReference type="Proteomes" id="UP000001396"/>
    </source>
</evidence>
<dbReference type="RefSeq" id="XP_020438526.1">
    <property type="nucleotide sequence ID" value="XM_020571252.1"/>
</dbReference>
<dbReference type="OMA" id="QLFTEYV"/>
<dbReference type="InterPro" id="IPR057285">
    <property type="entry name" value="Pre-PUA_NSUN2"/>
</dbReference>
<comment type="caution">
    <text evidence="13">The sequence shown here is derived from an EMBL/GenBank/DDBJ whole genome shotgun (WGS) entry which is preliminary data.</text>
</comment>
<feature type="domain" description="SAM-dependent MTase RsmB/NOP-type" evidence="12">
    <location>
        <begin position="82"/>
        <end position="448"/>
    </location>
</feature>
<feature type="active site" description="Nucleophile" evidence="10">
    <location>
        <position position="339"/>
    </location>
</feature>
<accession>D3AVU8</accession>
<dbReference type="SUPFAM" id="SSF53335">
    <property type="entry name" value="S-adenosyl-L-methionine-dependent methyltransferases"/>
    <property type="match status" value="1"/>
</dbReference>
<comment type="subcellular location">
    <subcellularLocation>
        <location evidence="1">Nucleus</location>
    </subcellularLocation>
</comment>
<evidence type="ECO:0000256" key="2">
    <source>
        <dbReference type="ARBA" id="ARBA00007494"/>
    </source>
</evidence>
<protein>
    <submittedName>
        <fullName evidence="13">NOL1/NOP2/Sun family protein</fullName>
    </submittedName>
</protein>
<dbReference type="PROSITE" id="PS01153">
    <property type="entry name" value="NOL1_NOP2_SUN"/>
    <property type="match status" value="1"/>
</dbReference>
<organism evidence="13 14">
    <name type="scientific">Heterostelium pallidum (strain ATCC 26659 / Pp 5 / PN500)</name>
    <name type="common">Cellular slime mold</name>
    <name type="synonym">Polysphondylium pallidum</name>
    <dbReference type="NCBI Taxonomy" id="670386"/>
    <lineage>
        <taxon>Eukaryota</taxon>
        <taxon>Amoebozoa</taxon>
        <taxon>Evosea</taxon>
        <taxon>Eumycetozoa</taxon>
        <taxon>Dictyostelia</taxon>
        <taxon>Acytosteliales</taxon>
        <taxon>Acytosteliaceae</taxon>
        <taxon>Heterostelium</taxon>
    </lineage>
</organism>
<proteinExistence type="inferred from homology"/>
<dbReference type="InterPro" id="IPR018314">
    <property type="entry name" value="RsmB/NOL1/NOP2-like_CS"/>
</dbReference>
<keyword evidence="4 10" id="KW-0489">Methyltransferase</keyword>
<evidence type="ECO:0000256" key="7">
    <source>
        <dbReference type="ARBA" id="ARBA00022694"/>
    </source>
</evidence>
<evidence type="ECO:0000256" key="5">
    <source>
        <dbReference type="ARBA" id="ARBA00022679"/>
    </source>
</evidence>
<feature type="binding site" evidence="10">
    <location>
        <begin position="202"/>
        <end position="208"/>
    </location>
    <ligand>
        <name>S-adenosyl-L-methionine</name>
        <dbReference type="ChEBI" id="CHEBI:59789"/>
    </ligand>
</feature>
<evidence type="ECO:0000256" key="9">
    <source>
        <dbReference type="ARBA" id="ARBA00023242"/>
    </source>
</evidence>
<dbReference type="PROSITE" id="PS51686">
    <property type="entry name" value="SAM_MT_RSMB_NOP"/>
    <property type="match status" value="1"/>
</dbReference>
<keyword evidence="7" id="KW-0819">tRNA processing</keyword>
<keyword evidence="9" id="KW-0539">Nucleus</keyword>
<dbReference type="PANTHER" id="PTHR22808:SF1">
    <property type="entry name" value="RNA CYTOSINE-C(5)-METHYLTRANSFERASE NSUN2-RELATED"/>
    <property type="match status" value="1"/>
</dbReference>
<evidence type="ECO:0000256" key="8">
    <source>
        <dbReference type="ARBA" id="ARBA00022884"/>
    </source>
</evidence>
<dbReference type="PRINTS" id="PR02008">
    <property type="entry name" value="RCMTFAMILY"/>
</dbReference>
<dbReference type="Pfam" id="PF25376">
    <property type="entry name" value="Pre-PUA_NSUN2"/>
    <property type="match status" value="1"/>
</dbReference>
<dbReference type="GO" id="GO:0005737">
    <property type="term" value="C:cytoplasm"/>
    <property type="evidence" value="ECO:0007669"/>
    <property type="project" value="TreeGrafter"/>
</dbReference>
<dbReference type="InterPro" id="IPR029063">
    <property type="entry name" value="SAM-dependent_MTases_sf"/>
</dbReference>
<dbReference type="InterPro" id="IPR001678">
    <property type="entry name" value="MeTrfase_RsmB-F_NOP2_dom"/>
</dbReference>
<evidence type="ECO:0000313" key="13">
    <source>
        <dbReference type="EMBL" id="EFA86421.1"/>
    </source>
</evidence>
<evidence type="ECO:0000256" key="1">
    <source>
        <dbReference type="ARBA" id="ARBA00004123"/>
    </source>
</evidence>
<comment type="similarity">
    <text evidence="2 10">Belongs to the class I-like SAM-binding methyltransferase superfamily. RsmB/NOP family.</text>
</comment>
<feature type="region of interest" description="Disordered" evidence="11">
    <location>
        <begin position="1"/>
        <end position="51"/>
    </location>
</feature>
<reference evidence="13 14" key="1">
    <citation type="journal article" date="2011" name="Genome Res.">
        <title>Phylogeny-wide analysis of social amoeba genomes highlights ancient origins for complex intercellular communication.</title>
        <authorList>
            <person name="Heidel A.J."/>
            <person name="Lawal H.M."/>
            <person name="Felder M."/>
            <person name="Schilde C."/>
            <person name="Helps N.R."/>
            <person name="Tunggal B."/>
            <person name="Rivero F."/>
            <person name="John U."/>
            <person name="Schleicher M."/>
            <person name="Eichinger L."/>
            <person name="Platzer M."/>
            <person name="Noegel A.A."/>
            <person name="Schaap P."/>
            <person name="Gloeckner G."/>
        </authorList>
    </citation>
    <scope>NUCLEOTIDE SEQUENCE [LARGE SCALE GENOMIC DNA]</scope>
    <source>
        <strain evidence="14">ATCC 26659 / Pp 5 / PN500</strain>
    </source>
</reference>
<dbReference type="GO" id="GO:0005634">
    <property type="term" value="C:nucleus"/>
    <property type="evidence" value="ECO:0007669"/>
    <property type="project" value="UniProtKB-SubCell"/>
</dbReference>